<keyword evidence="3" id="KW-1185">Reference proteome</keyword>
<gene>
    <name evidence="2" type="ORF">COO09_15415</name>
</gene>
<feature type="transmembrane region" description="Helical" evidence="1">
    <location>
        <begin position="288"/>
        <end position="310"/>
    </location>
</feature>
<dbReference type="KEGG" id="rdi:CMV14_02970"/>
<dbReference type="Proteomes" id="UP000218934">
    <property type="component" value="Unassembled WGS sequence"/>
</dbReference>
<proteinExistence type="predicted"/>
<comment type="caution">
    <text evidence="2">The sequence shown here is derived from an EMBL/GenBank/DDBJ whole genome shotgun (WGS) entry which is preliminary data.</text>
</comment>
<evidence type="ECO:0000313" key="2">
    <source>
        <dbReference type="EMBL" id="PCE41451.1"/>
    </source>
</evidence>
<feature type="transmembrane region" description="Helical" evidence="1">
    <location>
        <begin position="352"/>
        <end position="370"/>
    </location>
</feature>
<evidence type="ECO:0000256" key="1">
    <source>
        <dbReference type="SAM" id="Phobius"/>
    </source>
</evidence>
<feature type="transmembrane region" description="Helical" evidence="1">
    <location>
        <begin position="200"/>
        <end position="220"/>
    </location>
</feature>
<dbReference type="OrthoDB" id="9808870at2"/>
<accession>A0A2A4FVN4</accession>
<protein>
    <recommendedName>
        <fullName evidence="4">HupE/UreJ family protein</fullName>
    </recommendedName>
</protein>
<keyword evidence="1" id="KW-0472">Membrane</keyword>
<keyword evidence="1" id="KW-0812">Transmembrane</keyword>
<sequence length="418" mass="44069">MVRPLSAAAARLLWLVAAALLWPTIAAAHLTPNSEIGLSIGRTAIRADIVIPLGELRYAEPALAAAPPEALGRWLLGHIGARGPDGRGWSARLVSARTGGSPVPDLEATILLAPPPGAPVRHLTLRYDAVLGRVPSHFALVWLKDDYDGGRLGHRPELLAGLRQGNAETVIDRGAPSGWRGFGAAVGLGIKHIAEGHDHLLFLLGLLLPAPLLAAHGRWAGYAGARHTLRSLALIVTAFTIGHSLTLIGGALFGWQLPAQPVEALIALSILITAVHGWRPIFAGREPLVAAGFGLVHGLAFATIIGHFSLDPGSRALAILGFNLGIELVQLALVALVAPPLALLARAGRYDALRIGGAIVIAIAALLWLAERLSDTEIAAARFVDDALGRAPWLLPLLLVSSFYAWRTSGSRPRPNRR</sequence>
<feature type="transmembrane region" description="Helical" evidence="1">
    <location>
        <begin position="261"/>
        <end position="281"/>
    </location>
</feature>
<feature type="transmembrane region" description="Helical" evidence="1">
    <location>
        <begin position="232"/>
        <end position="255"/>
    </location>
</feature>
<evidence type="ECO:0008006" key="4">
    <source>
        <dbReference type="Google" id="ProtNLM"/>
    </source>
</evidence>
<dbReference type="EMBL" id="NWUF01000015">
    <property type="protein sequence ID" value="PCE41451.1"/>
    <property type="molecule type" value="Genomic_DNA"/>
</dbReference>
<feature type="transmembrane region" description="Helical" evidence="1">
    <location>
        <begin position="316"/>
        <end position="345"/>
    </location>
</feature>
<keyword evidence="1" id="KW-1133">Transmembrane helix</keyword>
<feature type="transmembrane region" description="Helical" evidence="1">
    <location>
        <begin position="390"/>
        <end position="408"/>
    </location>
</feature>
<dbReference type="InterPro" id="IPR032809">
    <property type="entry name" value="Put_HupE_UreJ"/>
</dbReference>
<name>A0A2A4FVN4_9SPHN</name>
<dbReference type="AlphaFoldDB" id="A0A2A4FVN4"/>
<evidence type="ECO:0000313" key="3">
    <source>
        <dbReference type="Proteomes" id="UP000218934"/>
    </source>
</evidence>
<dbReference type="Pfam" id="PF13795">
    <property type="entry name" value="HupE_UreJ_2"/>
    <property type="match status" value="1"/>
</dbReference>
<reference evidence="2 3" key="1">
    <citation type="submission" date="2017-09" db="EMBL/GenBank/DDBJ databases">
        <title>The Catabolism of 3,6-Dichlorosalicylic acid is Initiated by the Cytochrome P450 Monooxygenase DsmABC in Rhizorhabdus dicambivorans Ndbn-20.</title>
        <authorList>
            <person name="Na L."/>
        </authorList>
    </citation>
    <scope>NUCLEOTIDE SEQUENCE [LARGE SCALE GENOMIC DNA]</scope>
    <source>
        <strain evidence="2 3">Ndbn-20m</strain>
    </source>
</reference>
<organism evidence="2 3">
    <name type="scientific">Rhizorhabdus dicambivorans</name>
    <dbReference type="NCBI Taxonomy" id="1850238"/>
    <lineage>
        <taxon>Bacteria</taxon>
        <taxon>Pseudomonadati</taxon>
        <taxon>Pseudomonadota</taxon>
        <taxon>Alphaproteobacteria</taxon>
        <taxon>Sphingomonadales</taxon>
        <taxon>Sphingomonadaceae</taxon>
        <taxon>Rhizorhabdus</taxon>
    </lineage>
</organism>